<evidence type="ECO:0000256" key="6">
    <source>
        <dbReference type="SAM" id="SignalP"/>
    </source>
</evidence>
<dbReference type="EC" id="3.2.1.31" evidence="2"/>
<evidence type="ECO:0000256" key="4">
    <source>
        <dbReference type="ARBA" id="ARBA00022801"/>
    </source>
</evidence>
<dbReference type="PRINTS" id="PR00132">
    <property type="entry name" value="GLHYDRLASE2"/>
</dbReference>
<feature type="domain" description="Glycosyl hydrolases family 2 sugar binding" evidence="9">
    <location>
        <begin position="63"/>
        <end position="207"/>
    </location>
</feature>
<evidence type="ECO:0000256" key="1">
    <source>
        <dbReference type="ARBA" id="ARBA00007401"/>
    </source>
</evidence>
<dbReference type="Pfam" id="PF02837">
    <property type="entry name" value="Glyco_hydro_2_N"/>
    <property type="match status" value="1"/>
</dbReference>
<feature type="domain" description="Glycoside hydrolase family 2 immunoglobulin-like beta-sandwich" evidence="7">
    <location>
        <begin position="209"/>
        <end position="300"/>
    </location>
</feature>
<evidence type="ECO:0000313" key="11">
    <source>
        <dbReference type="Proteomes" id="UP001193389"/>
    </source>
</evidence>
<dbReference type="InterPro" id="IPR008979">
    <property type="entry name" value="Galactose-bd-like_sf"/>
</dbReference>
<dbReference type="InterPro" id="IPR036156">
    <property type="entry name" value="Beta-gal/glucu_dom_sf"/>
</dbReference>
<dbReference type="SUPFAM" id="SSF49785">
    <property type="entry name" value="Galactose-binding domain-like"/>
    <property type="match status" value="1"/>
</dbReference>
<dbReference type="InterPro" id="IPR006101">
    <property type="entry name" value="Glyco_hydro_2"/>
</dbReference>
<comment type="similarity">
    <text evidence="1">Belongs to the glycosyl hydrolase 2 family.</text>
</comment>
<dbReference type="RefSeq" id="WP_318350530.1">
    <property type="nucleotide sequence ID" value="NZ_AP018694.1"/>
</dbReference>
<dbReference type="Gene3D" id="2.60.120.260">
    <property type="entry name" value="Galactose-binding domain-like"/>
    <property type="match status" value="1"/>
</dbReference>
<dbReference type="GO" id="GO:0005975">
    <property type="term" value="P:carbohydrate metabolic process"/>
    <property type="evidence" value="ECO:0007669"/>
    <property type="project" value="InterPro"/>
</dbReference>
<dbReference type="GO" id="GO:0019391">
    <property type="term" value="P:glucuronoside catabolic process"/>
    <property type="evidence" value="ECO:0007669"/>
    <property type="project" value="TreeGrafter"/>
</dbReference>
<dbReference type="AlphaFoldDB" id="A0A5K7S7S7"/>
<feature type="domain" description="Glycoside hydrolase family 2 catalytic" evidence="8">
    <location>
        <begin position="303"/>
        <end position="536"/>
    </location>
</feature>
<keyword evidence="5" id="KW-0326">Glycosidase</keyword>
<evidence type="ECO:0000256" key="5">
    <source>
        <dbReference type="ARBA" id="ARBA00023295"/>
    </source>
</evidence>
<dbReference type="PANTHER" id="PTHR10066">
    <property type="entry name" value="BETA-GLUCURONIDASE"/>
    <property type="match status" value="1"/>
</dbReference>
<reference evidence="10" key="1">
    <citation type="journal article" date="2020" name="Int. J. Syst. Evol. Microbiol.">
        <title>Aquipluma nitroreducens gen. nov. sp. nov., a novel facultatively anaerobic bacterium isolated from a freshwater lake.</title>
        <authorList>
            <person name="Watanabe M."/>
            <person name="Kojima H."/>
            <person name="Fukui M."/>
        </authorList>
    </citation>
    <scope>NUCLEOTIDE SEQUENCE</scope>
    <source>
        <strain evidence="10">MeG22</strain>
    </source>
</reference>
<dbReference type="GO" id="GO:0030246">
    <property type="term" value="F:carbohydrate binding"/>
    <property type="evidence" value="ECO:0007669"/>
    <property type="project" value="TreeGrafter"/>
</dbReference>
<dbReference type="InterPro" id="IPR006102">
    <property type="entry name" value="Ig-like_GH2"/>
</dbReference>
<dbReference type="InterPro" id="IPR017853">
    <property type="entry name" value="GH"/>
</dbReference>
<evidence type="ECO:0000313" key="10">
    <source>
        <dbReference type="EMBL" id="BBE17545.1"/>
    </source>
</evidence>
<evidence type="ECO:0000259" key="7">
    <source>
        <dbReference type="Pfam" id="PF00703"/>
    </source>
</evidence>
<sequence length="611" mass="70410">MKKLIILLMVMSAMYSNAQQAMTNIPGRKTFSLNGKWNYIIDPYETGYYDYRYQPADQNPNPTSGFFLDQHQTDKSQMLEYDFDKCPTLMVPGDWNSQDDKLLYYEGTIWYRKLFTYKKSAADNRVFIHFGAANYETDVYLNGKKLGKHIGGFTPFDYEITSLLKDENNSIVVKVDNKRKREAVPTLNTDWWNYGGITRDVDVVEVPATFIADYKIQLKKGSSAEISGMVKLDGSQKSQSVKIEIPEIKQTATINTNENGEANFSISVKNLSLWSPENPKLYEITVTSATDKVTERIGFRTIETKGTDILLNGKSVFLRGICIHEENAMRGGRAYSREDAQMLLGWAKELNCNYVRLAHYPHNENMARVADELGILVWEENPVYWTILWDNPETYANAQQQLTDEITRDKNRASVIIWSMANETPVSEARTNFLRKLAEHARGLDDTRLISAALEVHGNSNPNDKVVEDPFAEYVDIVNFNEYVGWYDGLPEKCDRINWVIKYNKPVMISEFGAGALQGLHGDILTRWTEEYQEDLYKRTLPMLSKIPQFRGLTPWILCDFRSPKRMLTNIQDGWNRKGLIGQNGTKKKAFYVLQDFYKQKELEYKQVLKK</sequence>
<keyword evidence="11" id="KW-1185">Reference proteome</keyword>
<dbReference type="InterPro" id="IPR013783">
    <property type="entry name" value="Ig-like_fold"/>
</dbReference>
<accession>A0A5K7S7S7</accession>
<protein>
    <recommendedName>
        <fullName evidence="3">Beta-glucuronidase</fullName>
        <ecNumber evidence="2">3.2.1.31</ecNumber>
    </recommendedName>
</protein>
<dbReference type="SUPFAM" id="SSF51445">
    <property type="entry name" value="(Trans)glycosidases"/>
    <property type="match status" value="1"/>
</dbReference>
<dbReference type="GO" id="GO:0004566">
    <property type="term" value="F:beta-glucuronidase activity"/>
    <property type="evidence" value="ECO:0007669"/>
    <property type="project" value="UniProtKB-EC"/>
</dbReference>
<keyword evidence="4" id="KW-0378">Hydrolase</keyword>
<dbReference type="InterPro" id="IPR023232">
    <property type="entry name" value="Glyco_hydro_2_AS"/>
</dbReference>
<keyword evidence="6" id="KW-0732">Signal</keyword>
<feature type="chain" id="PRO_5024336188" description="Beta-glucuronidase" evidence="6">
    <location>
        <begin position="19"/>
        <end position="611"/>
    </location>
</feature>
<evidence type="ECO:0000259" key="8">
    <source>
        <dbReference type="Pfam" id="PF02836"/>
    </source>
</evidence>
<dbReference type="Pfam" id="PF02836">
    <property type="entry name" value="Glyco_hydro_2_C"/>
    <property type="match status" value="1"/>
</dbReference>
<dbReference type="Pfam" id="PF00703">
    <property type="entry name" value="Glyco_hydro_2"/>
    <property type="match status" value="1"/>
</dbReference>
<gene>
    <name evidence="10" type="ORF">AQPE_1701</name>
</gene>
<evidence type="ECO:0000256" key="3">
    <source>
        <dbReference type="ARBA" id="ARBA00016205"/>
    </source>
</evidence>
<feature type="signal peptide" evidence="6">
    <location>
        <begin position="1"/>
        <end position="18"/>
    </location>
</feature>
<dbReference type="InterPro" id="IPR006104">
    <property type="entry name" value="Glyco_hydro_2_N"/>
</dbReference>
<evidence type="ECO:0000256" key="2">
    <source>
        <dbReference type="ARBA" id="ARBA00012761"/>
    </source>
</evidence>
<dbReference type="KEGG" id="anf:AQPE_1701"/>
<dbReference type="InterPro" id="IPR006103">
    <property type="entry name" value="Glyco_hydro_2_cat"/>
</dbReference>
<dbReference type="PROSITE" id="PS00608">
    <property type="entry name" value="GLYCOSYL_HYDROL_F2_2"/>
    <property type="match status" value="1"/>
</dbReference>
<dbReference type="SUPFAM" id="SSF49303">
    <property type="entry name" value="beta-Galactosidase/glucuronidase domain"/>
    <property type="match status" value="1"/>
</dbReference>
<dbReference type="PANTHER" id="PTHR10066:SF67">
    <property type="entry name" value="BETA-GLUCURONIDASE"/>
    <property type="match status" value="1"/>
</dbReference>
<dbReference type="Gene3D" id="2.60.40.10">
    <property type="entry name" value="Immunoglobulins"/>
    <property type="match status" value="1"/>
</dbReference>
<proteinExistence type="inferred from homology"/>
<evidence type="ECO:0000259" key="9">
    <source>
        <dbReference type="Pfam" id="PF02837"/>
    </source>
</evidence>
<dbReference type="Proteomes" id="UP001193389">
    <property type="component" value="Chromosome"/>
</dbReference>
<organism evidence="10 11">
    <name type="scientific">Aquipluma nitroreducens</name>
    <dbReference type="NCBI Taxonomy" id="2010828"/>
    <lineage>
        <taxon>Bacteria</taxon>
        <taxon>Pseudomonadati</taxon>
        <taxon>Bacteroidota</taxon>
        <taxon>Bacteroidia</taxon>
        <taxon>Marinilabiliales</taxon>
        <taxon>Prolixibacteraceae</taxon>
        <taxon>Aquipluma</taxon>
    </lineage>
</organism>
<dbReference type="EMBL" id="AP018694">
    <property type="protein sequence ID" value="BBE17545.1"/>
    <property type="molecule type" value="Genomic_DNA"/>
</dbReference>
<dbReference type="Gene3D" id="3.20.20.80">
    <property type="entry name" value="Glycosidases"/>
    <property type="match status" value="1"/>
</dbReference>
<name>A0A5K7S7S7_9BACT</name>